<feature type="domain" description="Bacterial type II secretion system protein E" evidence="5">
    <location>
        <begin position="385"/>
        <end position="399"/>
    </location>
</feature>
<protein>
    <submittedName>
        <fullName evidence="6">Type II secretory ATPase GspE/PulE/Tfp pilus assembly ATPase PilB-like protein</fullName>
    </submittedName>
</protein>
<gene>
    <name evidence="6" type="ORF">J2T57_001367</name>
</gene>
<evidence type="ECO:0000313" key="7">
    <source>
        <dbReference type="Proteomes" id="UP001205843"/>
    </source>
</evidence>
<comment type="caution">
    <text evidence="6">The sequence shown here is derived from an EMBL/GenBank/DDBJ whole genome shotgun (WGS) entry which is preliminary data.</text>
</comment>
<evidence type="ECO:0000256" key="1">
    <source>
        <dbReference type="ARBA" id="ARBA00006611"/>
    </source>
</evidence>
<dbReference type="PANTHER" id="PTHR30258">
    <property type="entry name" value="TYPE II SECRETION SYSTEM PROTEIN GSPE-RELATED"/>
    <property type="match status" value="1"/>
</dbReference>
<dbReference type="PANTHER" id="PTHR30258:SF1">
    <property type="entry name" value="PROTEIN TRANSPORT PROTEIN HOFB HOMOLOG"/>
    <property type="match status" value="1"/>
</dbReference>
<dbReference type="RefSeq" id="WP_253476138.1">
    <property type="nucleotide sequence ID" value="NZ_JALJXV010000003.1"/>
</dbReference>
<dbReference type="GO" id="GO:0005886">
    <property type="term" value="C:plasma membrane"/>
    <property type="evidence" value="ECO:0007669"/>
    <property type="project" value="TreeGrafter"/>
</dbReference>
<evidence type="ECO:0000256" key="2">
    <source>
        <dbReference type="ARBA" id="ARBA00022741"/>
    </source>
</evidence>
<dbReference type="Gene3D" id="3.30.450.90">
    <property type="match status" value="1"/>
</dbReference>
<dbReference type="InterPro" id="IPR001482">
    <property type="entry name" value="T2SS/T4SS_dom"/>
</dbReference>
<dbReference type="GO" id="GO:0016887">
    <property type="term" value="F:ATP hydrolysis activity"/>
    <property type="evidence" value="ECO:0007669"/>
    <property type="project" value="TreeGrafter"/>
</dbReference>
<dbReference type="EMBL" id="JALJXV010000003">
    <property type="protein sequence ID" value="MCP1674265.1"/>
    <property type="molecule type" value="Genomic_DNA"/>
</dbReference>
<dbReference type="PROSITE" id="PS00662">
    <property type="entry name" value="T2SP_E"/>
    <property type="match status" value="1"/>
</dbReference>
<dbReference type="Proteomes" id="UP001205843">
    <property type="component" value="Unassembled WGS sequence"/>
</dbReference>
<feature type="compositionally biased region" description="Polar residues" evidence="4">
    <location>
        <begin position="10"/>
        <end position="20"/>
    </location>
</feature>
<evidence type="ECO:0000313" key="6">
    <source>
        <dbReference type="EMBL" id="MCP1674265.1"/>
    </source>
</evidence>
<keyword evidence="3" id="KW-0067">ATP-binding</keyword>
<feature type="region of interest" description="Disordered" evidence="4">
    <location>
        <begin position="1"/>
        <end position="56"/>
    </location>
</feature>
<dbReference type="Gene3D" id="3.40.50.300">
    <property type="entry name" value="P-loop containing nucleotide triphosphate hydrolases"/>
    <property type="match status" value="1"/>
</dbReference>
<dbReference type="AlphaFoldDB" id="A0AAE3G226"/>
<keyword evidence="7" id="KW-1185">Reference proteome</keyword>
<proteinExistence type="inferred from homology"/>
<evidence type="ECO:0000259" key="5">
    <source>
        <dbReference type="PROSITE" id="PS00662"/>
    </source>
</evidence>
<name>A0AAE3G226_9GAMM</name>
<evidence type="ECO:0000256" key="3">
    <source>
        <dbReference type="ARBA" id="ARBA00022840"/>
    </source>
</evidence>
<keyword evidence="2" id="KW-0547">Nucleotide-binding</keyword>
<dbReference type="Pfam" id="PF00437">
    <property type="entry name" value="T2SSE"/>
    <property type="match status" value="1"/>
</dbReference>
<accession>A0AAE3G226</accession>
<dbReference type="GO" id="GO:0005524">
    <property type="term" value="F:ATP binding"/>
    <property type="evidence" value="ECO:0007669"/>
    <property type="project" value="UniProtKB-KW"/>
</dbReference>
<comment type="similarity">
    <text evidence="1">Belongs to the GSP E family.</text>
</comment>
<sequence length="599" mass="64954">MFGLLKNKNKTAVPTPTRAESTAAAVRPKAPRATSGERAAKGARVGSAAKKRAAPEPVVIRRREAIPGHEAVLSADDGPFALPDKLKADYAILLGDRKSQRVDLVISEESRQTSRADPIAMTLSQRCKEKGYQVERRIATRDMLNIIYEAARRRHSDEAALRSAGQLEEKFDRLIQEALRLKASDIHIEVRRETATLRFRRNGKLAAGSHTAEWPVDVARSMATVIYQVISDEKDVVFKENEPQDSIIDRTVGGERIRLRLATMPAYPSGFDFVMRLLPMGQSQVAIELSDLGYTAEQCALIESAMAKPVGVVVLAGTTGSGKSTSLVAMLESRIRGFSGEIKVITVEDPPEYVIRGATQVPVIRGRSGEGSEKKEFARAIRAAMRCDPDILMIGEVRDEISGSLLRSAVQSGHQCFTTIHASSPFGIVGRLRHNGIGNDVLGSADFLSGLVYQTLVPVLCPHCAIPAPAFEAAAGDDQRTAALFTRLRAEIPGEALAGVRFRNPEGCDAEDCRQGIAGRSVVAEVMVPDLHVLRLIGEGRDIDAEAYHRTRGQLTLHDHGLEKLRAGLCDPRDMEAKIGPIDSDRKKAAAISLGSGDA</sequence>
<evidence type="ECO:0000256" key="4">
    <source>
        <dbReference type="SAM" id="MobiDB-lite"/>
    </source>
</evidence>
<reference evidence="6" key="1">
    <citation type="submission" date="2022-03" db="EMBL/GenBank/DDBJ databases">
        <title>Genomic Encyclopedia of Type Strains, Phase III (KMG-III): the genomes of soil and plant-associated and newly described type strains.</title>
        <authorList>
            <person name="Whitman W."/>
        </authorList>
    </citation>
    <scope>NUCLEOTIDE SEQUENCE</scope>
    <source>
        <strain evidence="6">ANL 6-2</strain>
    </source>
</reference>
<dbReference type="InterPro" id="IPR027417">
    <property type="entry name" value="P-loop_NTPase"/>
</dbReference>
<dbReference type="SUPFAM" id="SSF52540">
    <property type="entry name" value="P-loop containing nucleoside triphosphate hydrolases"/>
    <property type="match status" value="1"/>
</dbReference>
<organism evidence="6 7">
    <name type="scientific">Natronocella acetinitrilica</name>
    <dbReference type="NCBI Taxonomy" id="414046"/>
    <lineage>
        <taxon>Bacteria</taxon>
        <taxon>Pseudomonadati</taxon>
        <taxon>Pseudomonadota</taxon>
        <taxon>Gammaproteobacteria</taxon>
        <taxon>Chromatiales</taxon>
        <taxon>Ectothiorhodospiraceae</taxon>
        <taxon>Natronocella</taxon>
    </lineage>
</organism>